<keyword evidence="2" id="KW-0472">Membrane</keyword>
<dbReference type="RefSeq" id="XP_030837271.1">
    <property type="nucleotide sequence ID" value="XM_030981411.1"/>
</dbReference>
<evidence type="ECO:0000313" key="4">
    <source>
        <dbReference type="Proteomes" id="UP000007110"/>
    </source>
</evidence>
<organism evidence="3 4">
    <name type="scientific">Strongylocentrotus purpuratus</name>
    <name type="common">Purple sea urchin</name>
    <dbReference type="NCBI Taxonomy" id="7668"/>
    <lineage>
        <taxon>Eukaryota</taxon>
        <taxon>Metazoa</taxon>
        <taxon>Echinodermata</taxon>
        <taxon>Eleutherozoa</taxon>
        <taxon>Echinozoa</taxon>
        <taxon>Echinoidea</taxon>
        <taxon>Euechinoidea</taxon>
        <taxon>Echinacea</taxon>
        <taxon>Camarodonta</taxon>
        <taxon>Echinidea</taxon>
        <taxon>Strongylocentrotidae</taxon>
        <taxon>Strongylocentrotus</taxon>
    </lineage>
</organism>
<dbReference type="KEGG" id="spu:115922486"/>
<keyword evidence="2" id="KW-1133">Transmembrane helix</keyword>
<keyword evidence="4" id="KW-1185">Reference proteome</keyword>
<dbReference type="Proteomes" id="UP000007110">
    <property type="component" value="Unassembled WGS sequence"/>
</dbReference>
<dbReference type="AlphaFoldDB" id="A0A7M7NL81"/>
<feature type="compositionally biased region" description="Polar residues" evidence="1">
    <location>
        <begin position="1"/>
        <end position="10"/>
    </location>
</feature>
<name>A0A7M7NL81_STRPU</name>
<feature type="transmembrane region" description="Helical" evidence="2">
    <location>
        <begin position="211"/>
        <end position="229"/>
    </location>
</feature>
<feature type="region of interest" description="Disordered" evidence="1">
    <location>
        <begin position="1"/>
        <end position="20"/>
    </location>
</feature>
<dbReference type="GeneID" id="115922486"/>
<dbReference type="OrthoDB" id="6500128at2759"/>
<dbReference type="EnsemblMetazoa" id="XM_030981411">
    <property type="protein sequence ID" value="XP_030837271"/>
    <property type="gene ID" value="LOC115922486"/>
</dbReference>
<reference evidence="4" key="1">
    <citation type="submission" date="2015-02" db="EMBL/GenBank/DDBJ databases">
        <title>Genome sequencing for Strongylocentrotus purpuratus.</title>
        <authorList>
            <person name="Murali S."/>
            <person name="Liu Y."/>
            <person name="Vee V."/>
            <person name="English A."/>
            <person name="Wang M."/>
            <person name="Skinner E."/>
            <person name="Han Y."/>
            <person name="Muzny D.M."/>
            <person name="Worley K.C."/>
            <person name="Gibbs R.A."/>
        </authorList>
    </citation>
    <scope>NUCLEOTIDE SEQUENCE</scope>
</reference>
<protein>
    <submittedName>
        <fullName evidence="3">Uncharacterized protein</fullName>
    </submittedName>
</protein>
<sequence length="230" mass="26546">MSDDATSPSKEGSEQPDADVELVKMRRIDSDDNIRERDQETADVAGVQFVGMKRIDSRENFKNDQATKKASSVMFASMGEPTNDGYDYDDDEDVVTTNPYLRYGEKTGFRYKQGLKLLSPFRFKPSKEQYSPLDYSGFFSFAWLSWMSPLFYKAYKRSLEYTDLWNISDYDRGDYNGDRLEKYWQKEVTKKGEKNVSLGRVALSFVGTRQFISILFLVISTLASFVTSLY</sequence>
<proteinExistence type="predicted"/>
<evidence type="ECO:0000256" key="2">
    <source>
        <dbReference type="SAM" id="Phobius"/>
    </source>
</evidence>
<evidence type="ECO:0000256" key="1">
    <source>
        <dbReference type="SAM" id="MobiDB-lite"/>
    </source>
</evidence>
<evidence type="ECO:0000313" key="3">
    <source>
        <dbReference type="EnsemblMetazoa" id="XP_030837271"/>
    </source>
</evidence>
<dbReference type="InParanoid" id="A0A7M7NL81"/>
<keyword evidence="2" id="KW-0812">Transmembrane</keyword>
<reference evidence="3" key="2">
    <citation type="submission" date="2021-01" db="UniProtKB">
        <authorList>
            <consortium name="EnsemblMetazoa"/>
        </authorList>
    </citation>
    <scope>IDENTIFICATION</scope>
</reference>
<accession>A0A7M7NL81</accession>